<evidence type="ECO:0000259" key="6">
    <source>
        <dbReference type="PROSITE" id="PS51192"/>
    </source>
</evidence>
<dbReference type="Pfam" id="PF04851">
    <property type="entry name" value="ResIII"/>
    <property type="match status" value="1"/>
</dbReference>
<dbReference type="SUPFAM" id="SSF52540">
    <property type="entry name" value="P-loop containing nucleoside triphosphate hydrolases"/>
    <property type="match status" value="2"/>
</dbReference>
<dbReference type="CDD" id="cd18793">
    <property type="entry name" value="SF2_C_SNF"/>
    <property type="match status" value="1"/>
</dbReference>
<sequence length="1140" mass="127654">MRLEEIAATARLAGIVPGRPVTVLAAQMHGANAVEVTYQDDNGALGQVVLFRDDEAKISPHLESGRPFDADPRDFRLAAEAQRIMLAGLHDPMLAVATSDVQPLPHQIRAVYGEMLPRTPLRFLLADDPGAGKTIMAGLYIKELILRDDVRTCLIVAPGGLVEQWQDELALKFGLEFEILAPGAEEPIPGRTIFDQKPLLIARMDQLARNEALLDQIAQAEFDLVVVDEAHRMSASWWSGELKASKRFQLGELLSERARHFLLMTATPHNGKDEDFQTFLSLLDRDRFAGPGDKRAQPTSLDGLMRRMVKERLVTFEGRPLFPERVAQTASYRLSADEQYLYDEVTEYVRNGMNLADRLEGKRKNTVGFALTVLQRRLASSPEAIHQSLRRRAARLERARVDLLNGVQPTSGDVPSVLAADDPDVDELDAAELEQAEEELVDSATAARTAVELETEIRDLQRLAEIARRLLYSQQDVKWRELRGVINGEVLRQEDGRPRKLIVFTEHRDTLNYLERRIVQLLGRQDAVVAIHGAVPRWERRRITSEFTTNPDVQILLATDAAGEGLNLQAAHLMVNYDLPWNPNRIEQRFGRIHRIGQTEVCQLWNLVAEDTREGDVFIRLLDKIEEQSRAYNGEIFNVLGTSLGDLNLTRVIRDAIRYGEQPEVRERMWQVIDEGVSAGLQELLDDEALANEVLAASDLEQLRREMEDAKARRLQPHFIRDAFIEAFSRHGGRIERRERGRFEITFVPATVRERAGRAPVSRRYERVTFDVTTIELPGAPRAELLAPGHPLHDATLKLVIDRYGPLLDRGTVLASDTIAAPTLLIGVVNEVRDAMNETVSKQFGYSFIGEGGISLEAGPAPYLDFAPPEDGAATAVGLPWLAQREKDAVSWVISAQLPVFASDAIARRTLEFERVRERVITRLTGEANRLYTEALKADANVQAGKRVRYSSETLRRRAEELEERRATRVAMIDRQLAMSPVSPRITAIALVVPSTPTSSPAPTVDAEARARVERRGVDAVLAAEMRLGRVPHEQAHNNPGFDVLSYPTDGAGVRIEVKARIEGADTFTITRTEVLTALNTAPDHRLALVKVSALGSERDEVRYIGDAFNGIEPSWLTDFNVVSQNLSWDDWWTRGRDPF</sequence>
<dbReference type="Pfam" id="PF00271">
    <property type="entry name" value="Helicase_C"/>
    <property type="match status" value="1"/>
</dbReference>
<dbReference type="GO" id="GO:0004386">
    <property type="term" value="F:helicase activity"/>
    <property type="evidence" value="ECO:0007669"/>
    <property type="project" value="UniProtKB-KW"/>
</dbReference>
<evidence type="ECO:0000256" key="3">
    <source>
        <dbReference type="ARBA" id="ARBA00022806"/>
    </source>
</evidence>
<accession>A0ABT7MVW0</accession>
<evidence type="ECO:0000256" key="5">
    <source>
        <dbReference type="SAM" id="Coils"/>
    </source>
</evidence>
<evidence type="ECO:0000259" key="7">
    <source>
        <dbReference type="PROSITE" id="PS51194"/>
    </source>
</evidence>
<protein>
    <submittedName>
        <fullName evidence="8">Helicase-related protein</fullName>
    </submittedName>
</protein>
<dbReference type="InterPro" id="IPR027417">
    <property type="entry name" value="P-loop_NTPase"/>
</dbReference>
<comment type="caution">
    <text evidence="8">The sequence shown here is derived from an EMBL/GenBank/DDBJ whole genome shotgun (WGS) entry which is preliminary data.</text>
</comment>
<keyword evidence="3 8" id="KW-0347">Helicase</keyword>
<dbReference type="RefSeq" id="WP_286287152.1">
    <property type="nucleotide sequence ID" value="NZ_JASXSZ010000001.1"/>
</dbReference>
<evidence type="ECO:0000313" key="8">
    <source>
        <dbReference type="EMBL" id="MDL9978595.1"/>
    </source>
</evidence>
<organism evidence="8 9">
    <name type="scientific">Microbacterium candidum</name>
    <dbReference type="NCBI Taxonomy" id="3041922"/>
    <lineage>
        <taxon>Bacteria</taxon>
        <taxon>Bacillati</taxon>
        <taxon>Actinomycetota</taxon>
        <taxon>Actinomycetes</taxon>
        <taxon>Micrococcales</taxon>
        <taxon>Microbacteriaceae</taxon>
        <taxon>Microbacterium</taxon>
    </lineage>
</organism>
<dbReference type="InterPro" id="IPR038718">
    <property type="entry name" value="SNF2-like_sf"/>
</dbReference>
<dbReference type="EMBL" id="JASXSZ010000001">
    <property type="protein sequence ID" value="MDL9978595.1"/>
    <property type="molecule type" value="Genomic_DNA"/>
</dbReference>
<dbReference type="InterPro" id="IPR057342">
    <property type="entry name" value="DEXDc_RapA"/>
</dbReference>
<dbReference type="CDD" id="cd18011">
    <property type="entry name" value="DEXDc_RapA"/>
    <property type="match status" value="1"/>
</dbReference>
<reference evidence="8 9" key="1">
    <citation type="submission" date="2023-06" db="EMBL/GenBank/DDBJ databases">
        <title>Microbacterium sp. nov., isolated from a waste landfill.</title>
        <authorList>
            <person name="Wen W."/>
        </authorList>
    </citation>
    <scope>NUCLEOTIDE SEQUENCE [LARGE SCALE GENOMIC DNA]</scope>
    <source>
        <strain evidence="8 9">ASV49</strain>
    </source>
</reference>
<feature type="coiled-coil region" evidence="5">
    <location>
        <begin position="443"/>
        <end position="470"/>
    </location>
</feature>
<dbReference type="InterPro" id="IPR049730">
    <property type="entry name" value="SNF2/RAD54-like_C"/>
</dbReference>
<feature type="domain" description="Helicase ATP-binding" evidence="6">
    <location>
        <begin position="114"/>
        <end position="286"/>
    </location>
</feature>
<dbReference type="PROSITE" id="PS51192">
    <property type="entry name" value="HELICASE_ATP_BIND_1"/>
    <property type="match status" value="1"/>
</dbReference>
<dbReference type="PROSITE" id="PS51194">
    <property type="entry name" value="HELICASE_CTER"/>
    <property type="match status" value="1"/>
</dbReference>
<dbReference type="Pfam" id="PF13020">
    <property type="entry name" value="NOV_C"/>
    <property type="match status" value="1"/>
</dbReference>
<dbReference type="InterPro" id="IPR006935">
    <property type="entry name" value="Helicase/UvrB_N"/>
</dbReference>
<dbReference type="Gene3D" id="3.40.50.300">
    <property type="entry name" value="P-loop containing nucleotide triphosphate hydrolases"/>
    <property type="match status" value="1"/>
</dbReference>
<keyword evidence="5" id="KW-0175">Coiled coil</keyword>
<proteinExistence type="predicted"/>
<keyword evidence="4" id="KW-0067">ATP-binding</keyword>
<dbReference type="SMART" id="SM00490">
    <property type="entry name" value="HELICc"/>
    <property type="match status" value="1"/>
</dbReference>
<keyword evidence="1" id="KW-0547">Nucleotide-binding</keyword>
<dbReference type="PANTHER" id="PTHR45766">
    <property type="entry name" value="DNA ANNEALING HELICASE AND ENDONUCLEASE ZRANB3 FAMILY MEMBER"/>
    <property type="match status" value="1"/>
</dbReference>
<gene>
    <name evidence="8" type="ORF">QSV35_04565</name>
</gene>
<evidence type="ECO:0000256" key="4">
    <source>
        <dbReference type="ARBA" id="ARBA00022840"/>
    </source>
</evidence>
<name>A0ABT7MVW0_9MICO</name>
<dbReference type="InterPro" id="IPR014001">
    <property type="entry name" value="Helicase_ATP-bd"/>
</dbReference>
<dbReference type="SMART" id="SM00487">
    <property type="entry name" value="DEXDc"/>
    <property type="match status" value="1"/>
</dbReference>
<evidence type="ECO:0000256" key="2">
    <source>
        <dbReference type="ARBA" id="ARBA00022801"/>
    </source>
</evidence>
<dbReference type="Proteomes" id="UP001235064">
    <property type="component" value="Unassembled WGS sequence"/>
</dbReference>
<feature type="domain" description="Helicase C-terminal" evidence="7">
    <location>
        <begin position="485"/>
        <end position="648"/>
    </location>
</feature>
<keyword evidence="2" id="KW-0378">Hydrolase</keyword>
<dbReference type="Gene3D" id="3.40.50.10810">
    <property type="entry name" value="Tandem AAA-ATPase domain"/>
    <property type="match status" value="1"/>
</dbReference>
<dbReference type="InterPro" id="IPR024975">
    <property type="entry name" value="NOV_C"/>
</dbReference>
<dbReference type="PANTHER" id="PTHR45766:SF6">
    <property type="entry name" value="SWI_SNF-RELATED MATRIX-ASSOCIATED ACTIN-DEPENDENT REGULATOR OF CHROMATIN SUBFAMILY A-LIKE PROTEIN 1"/>
    <property type="match status" value="1"/>
</dbReference>
<evidence type="ECO:0000256" key="1">
    <source>
        <dbReference type="ARBA" id="ARBA00022741"/>
    </source>
</evidence>
<dbReference type="InterPro" id="IPR001650">
    <property type="entry name" value="Helicase_C-like"/>
</dbReference>
<evidence type="ECO:0000313" key="9">
    <source>
        <dbReference type="Proteomes" id="UP001235064"/>
    </source>
</evidence>
<keyword evidence="9" id="KW-1185">Reference proteome</keyword>